<protein>
    <recommendedName>
        <fullName evidence="3">DNA-directed RNA polymerase beta subunit</fullName>
    </recommendedName>
</protein>
<dbReference type="EMBL" id="JXKG01000002">
    <property type="protein sequence ID" value="OJG16308.1"/>
    <property type="molecule type" value="Genomic_DNA"/>
</dbReference>
<proteinExistence type="predicted"/>
<dbReference type="RefSeq" id="WP_071863881.1">
    <property type="nucleotide sequence ID" value="NZ_JBHLVQ010000010.1"/>
</dbReference>
<sequence>MRTPPPYEDRKLLKWNGFYLSEHTAQMDAKKAAKAYSWPPKPTLSPTEIDRILYEARLKDKSIAIQKEEVNEEGHYLPDITGKIQGYDTLGIYIANQKIDYDEIRNVEFITVKKWSSLEG</sequence>
<name>A0A1L8R980_9ENTE</name>
<gene>
    <name evidence="1" type="ORF">RU96_GL001050</name>
</gene>
<accession>A0A1L8R980</accession>
<evidence type="ECO:0000313" key="2">
    <source>
        <dbReference type="Proteomes" id="UP000182835"/>
    </source>
</evidence>
<reference evidence="1 2" key="1">
    <citation type="submission" date="2014-12" db="EMBL/GenBank/DDBJ databases">
        <title>Draft genome sequences of 29 type strains of Enterococci.</title>
        <authorList>
            <person name="Zhong Z."/>
            <person name="Sun Z."/>
            <person name="Liu W."/>
            <person name="Zhang W."/>
            <person name="Zhang H."/>
        </authorList>
    </citation>
    <scope>NUCLEOTIDE SEQUENCE [LARGE SCALE GENOMIC DNA]</scope>
    <source>
        <strain evidence="1 2">DSM 21207</strain>
    </source>
</reference>
<evidence type="ECO:0008006" key="3">
    <source>
        <dbReference type="Google" id="ProtNLM"/>
    </source>
</evidence>
<organism evidence="1 2">
    <name type="scientific">Enterococcus canintestini</name>
    <dbReference type="NCBI Taxonomy" id="317010"/>
    <lineage>
        <taxon>Bacteria</taxon>
        <taxon>Bacillati</taxon>
        <taxon>Bacillota</taxon>
        <taxon>Bacilli</taxon>
        <taxon>Lactobacillales</taxon>
        <taxon>Enterococcaceae</taxon>
        <taxon>Enterococcus</taxon>
    </lineage>
</organism>
<dbReference type="Proteomes" id="UP000182835">
    <property type="component" value="Unassembled WGS sequence"/>
</dbReference>
<dbReference type="OrthoDB" id="1644322at2"/>
<comment type="caution">
    <text evidence="1">The sequence shown here is derived from an EMBL/GenBank/DDBJ whole genome shotgun (WGS) entry which is preliminary data.</text>
</comment>
<dbReference type="STRING" id="317010.RU96_GL001050"/>
<evidence type="ECO:0000313" key="1">
    <source>
        <dbReference type="EMBL" id="OJG16308.1"/>
    </source>
</evidence>
<dbReference type="AlphaFoldDB" id="A0A1L8R980"/>